<dbReference type="AlphaFoldDB" id="A0A7R9G2J2"/>
<proteinExistence type="inferred from homology"/>
<organism evidence="4">
    <name type="scientific">Timema shepardi</name>
    <name type="common">Walking stick</name>
    <dbReference type="NCBI Taxonomy" id="629360"/>
    <lineage>
        <taxon>Eukaryota</taxon>
        <taxon>Metazoa</taxon>
        <taxon>Ecdysozoa</taxon>
        <taxon>Arthropoda</taxon>
        <taxon>Hexapoda</taxon>
        <taxon>Insecta</taxon>
        <taxon>Pterygota</taxon>
        <taxon>Neoptera</taxon>
        <taxon>Polyneoptera</taxon>
        <taxon>Phasmatodea</taxon>
        <taxon>Timematodea</taxon>
        <taxon>Timematoidea</taxon>
        <taxon>Timematidae</taxon>
        <taxon>Timema</taxon>
    </lineage>
</organism>
<dbReference type="InterPro" id="IPR011042">
    <property type="entry name" value="6-blade_b-propeller_TolB-like"/>
</dbReference>
<evidence type="ECO:0000256" key="3">
    <source>
        <dbReference type="ARBA" id="ARBA00022525"/>
    </source>
</evidence>
<name>A0A7R9G2J2_TIMSH</name>
<keyword evidence="3" id="KW-0964">Secreted</keyword>
<protein>
    <submittedName>
        <fullName evidence="4">Uncharacterized protein</fullName>
    </submittedName>
</protein>
<gene>
    <name evidence="4" type="ORF">TSIB3V08_LOCUS7326</name>
</gene>
<dbReference type="EMBL" id="OC003391">
    <property type="protein sequence ID" value="CAD7263240.1"/>
    <property type="molecule type" value="Genomic_DNA"/>
</dbReference>
<dbReference type="PANTHER" id="PTHR10009">
    <property type="entry name" value="PROTEIN YELLOW-RELATED"/>
    <property type="match status" value="1"/>
</dbReference>
<comment type="similarity">
    <text evidence="2">Belongs to the major royal jelly protein family.</text>
</comment>
<accession>A0A7R9G2J2</accession>
<dbReference type="Pfam" id="PF03022">
    <property type="entry name" value="MRJP"/>
    <property type="match status" value="2"/>
</dbReference>
<evidence type="ECO:0000313" key="4">
    <source>
        <dbReference type="EMBL" id="CAD7263240.1"/>
    </source>
</evidence>
<evidence type="ECO:0000256" key="2">
    <source>
        <dbReference type="ARBA" id="ARBA00009127"/>
    </source>
</evidence>
<dbReference type="Gene3D" id="2.120.10.30">
    <property type="entry name" value="TolB, C-terminal domain"/>
    <property type="match status" value="2"/>
</dbReference>
<comment type="subcellular location">
    <subcellularLocation>
        <location evidence="1">Secreted</location>
    </subcellularLocation>
</comment>
<dbReference type="InterPro" id="IPR017996">
    <property type="entry name" value="MRJP/yellow-related"/>
</dbReference>
<dbReference type="GO" id="GO:0005576">
    <property type="term" value="C:extracellular region"/>
    <property type="evidence" value="ECO:0007669"/>
    <property type="project" value="UniProtKB-SubCell"/>
</dbReference>
<sequence length="571" mass="63498">MASGVEQIPADLVVCSMTQNASIKGFGVEQTPADLLIQMYCRMFYCALLACCAHAWDLNNVTTRGATVRGVAVWRTRAFLCLSRETGAGGATLVEAPWPEPTDTAVSLKRHLEPPGSVGTSAYPNLDSQSKSLDLFQCSHHIKRILRVITTQRNDAYQVPTKLVEDAYKISKEVGLYLTVSDLWLQLFSVRPFRGRNQDGAGEGTCPPKFLEMKPKREGNCSCIQSVAALDVDPIGRLWVLDEGGRCPPKLVTRCELPSIEGREMRSLAVDTLSGWGARAYIGDPGGNRLMIFTIRDQRYWFARLQLRQHVHTLNVESPDDSSTVEERFGQTDKRASDWVATLASERASERARSYVTDCPAPLVSREFHNPIDETNTAVPTEFIETDNSTVQCFNEADNIEQTKMGPSTLNGIPADENPPEIVSTEVSSFDLALSRKDPTLYLTSRKSELLFSVDLTHLRANLAPNVGQEAILDVQYLGRKLGLSVGLTTDYKGGLHYFLPRDNVAVRWDTQIPLAAESHTITLQSAELLPSVSQLFVDQQRQVWAVTNNNGSKQHSVLLQTHRQRTHFYQ</sequence>
<evidence type="ECO:0000256" key="1">
    <source>
        <dbReference type="ARBA" id="ARBA00004613"/>
    </source>
</evidence>
<dbReference type="PANTHER" id="PTHR10009:SF18">
    <property type="entry name" value="PROTEIN YELLOW-LIKE PROTEIN"/>
    <property type="match status" value="1"/>
</dbReference>
<reference evidence="4" key="1">
    <citation type="submission" date="2020-11" db="EMBL/GenBank/DDBJ databases">
        <authorList>
            <person name="Tran Van P."/>
        </authorList>
    </citation>
    <scope>NUCLEOTIDE SEQUENCE</scope>
</reference>